<dbReference type="GeneID" id="27708841"/>
<evidence type="ECO:0000313" key="3">
    <source>
        <dbReference type="Proteomes" id="UP000053411"/>
    </source>
</evidence>
<evidence type="ECO:0000313" key="2">
    <source>
        <dbReference type="EMBL" id="KIY01543.1"/>
    </source>
</evidence>
<dbReference type="EMBL" id="KN848065">
    <property type="protein sequence ID" value="KIY01543.1"/>
    <property type="molecule type" value="Genomic_DNA"/>
</dbReference>
<feature type="region of interest" description="Disordered" evidence="1">
    <location>
        <begin position="1"/>
        <end position="58"/>
    </location>
</feature>
<accession>A0A0D2K6P7</accession>
<evidence type="ECO:0000256" key="1">
    <source>
        <dbReference type="SAM" id="MobiDB-lite"/>
    </source>
</evidence>
<dbReference type="Proteomes" id="UP000053411">
    <property type="component" value="Unassembled WGS sequence"/>
</dbReference>
<feature type="compositionally biased region" description="Low complexity" evidence="1">
    <location>
        <begin position="149"/>
        <end position="167"/>
    </location>
</feature>
<gene>
    <name evidence="2" type="ORF">Z520_03095</name>
</gene>
<feature type="compositionally biased region" description="Polar residues" evidence="1">
    <location>
        <begin position="99"/>
        <end position="111"/>
    </location>
</feature>
<dbReference type="AlphaFoldDB" id="A0A0D2K6P7"/>
<protein>
    <submittedName>
        <fullName evidence="2">Uncharacterized protein</fullName>
    </submittedName>
</protein>
<dbReference type="VEuPathDB" id="FungiDB:Z520_03095"/>
<feature type="compositionally biased region" description="Low complexity" evidence="1">
    <location>
        <begin position="15"/>
        <end position="25"/>
    </location>
</feature>
<feature type="region of interest" description="Disordered" evidence="1">
    <location>
        <begin position="99"/>
        <end position="175"/>
    </location>
</feature>
<organism evidence="2 3">
    <name type="scientific">Fonsecaea multimorphosa CBS 102226</name>
    <dbReference type="NCBI Taxonomy" id="1442371"/>
    <lineage>
        <taxon>Eukaryota</taxon>
        <taxon>Fungi</taxon>
        <taxon>Dikarya</taxon>
        <taxon>Ascomycota</taxon>
        <taxon>Pezizomycotina</taxon>
        <taxon>Eurotiomycetes</taxon>
        <taxon>Chaetothyriomycetidae</taxon>
        <taxon>Chaetothyriales</taxon>
        <taxon>Herpotrichiellaceae</taxon>
        <taxon>Fonsecaea</taxon>
    </lineage>
</organism>
<name>A0A0D2K6P7_9EURO</name>
<sequence>MQTHDGFDTSMTQLNQNQSQGQSNNHGPLLAQSQPRRCRRRGGLPGMPPIEPIWEDTLDRRDNVVTNQNTTSVSAPPHHPLWSQQQQAVVRALGQYRQVSVRPSQPGQPNAANDVGGAQGEANRAEPGDIPATGTIRHDPHRTFSVPHSQNGAGNNQNQYNSNQGGALDKAAEGQQGTGINYGNIGTELDDSFMDEFVKWEPYVDHGTGTVPSDVDHAYEQLARAMALW</sequence>
<reference evidence="2 3" key="1">
    <citation type="submission" date="2015-01" db="EMBL/GenBank/DDBJ databases">
        <title>The Genome Sequence of Fonsecaea multimorphosa CBS 102226.</title>
        <authorList>
            <consortium name="The Broad Institute Genomics Platform"/>
            <person name="Cuomo C."/>
            <person name="de Hoog S."/>
            <person name="Gorbushina A."/>
            <person name="Stielow B."/>
            <person name="Teixiera M."/>
            <person name="Abouelleil A."/>
            <person name="Chapman S.B."/>
            <person name="Priest M."/>
            <person name="Young S.K."/>
            <person name="Wortman J."/>
            <person name="Nusbaum C."/>
            <person name="Birren B."/>
        </authorList>
    </citation>
    <scope>NUCLEOTIDE SEQUENCE [LARGE SCALE GENOMIC DNA]</scope>
    <source>
        <strain evidence="2 3">CBS 102226</strain>
    </source>
</reference>
<feature type="compositionally biased region" description="Polar residues" evidence="1">
    <location>
        <begin position="1"/>
        <end position="14"/>
    </location>
</feature>
<proteinExistence type="predicted"/>
<dbReference type="RefSeq" id="XP_016635665.1">
    <property type="nucleotide sequence ID" value="XM_016773608.1"/>
</dbReference>
<keyword evidence="3" id="KW-1185">Reference proteome</keyword>